<dbReference type="Gene3D" id="3.90.550.10">
    <property type="entry name" value="Spore Coat Polysaccharide Biosynthesis Protein SpsA, Chain A"/>
    <property type="match status" value="1"/>
</dbReference>
<reference evidence="2 3" key="1">
    <citation type="journal article" date="2016" name="Nat. Commun.">
        <title>Thousands of microbial genomes shed light on interconnected biogeochemical processes in an aquifer system.</title>
        <authorList>
            <person name="Anantharaman K."/>
            <person name="Brown C.T."/>
            <person name="Hug L.A."/>
            <person name="Sharon I."/>
            <person name="Castelle C.J."/>
            <person name="Probst A.J."/>
            <person name="Thomas B.C."/>
            <person name="Singh A."/>
            <person name="Wilkins M.J."/>
            <person name="Karaoz U."/>
            <person name="Brodie E.L."/>
            <person name="Williams K.H."/>
            <person name="Hubbard S.S."/>
            <person name="Banfield J.F."/>
        </authorList>
    </citation>
    <scope>NUCLEOTIDE SEQUENCE [LARGE SCALE GENOMIC DNA]</scope>
</reference>
<protein>
    <recommendedName>
        <fullName evidence="1">MobA-like NTP transferase domain-containing protein</fullName>
    </recommendedName>
</protein>
<dbReference type="AlphaFoldDB" id="A0A1F5V5Y2"/>
<dbReference type="InterPro" id="IPR025877">
    <property type="entry name" value="MobA-like_NTP_Trfase"/>
</dbReference>
<evidence type="ECO:0000313" key="2">
    <source>
        <dbReference type="EMBL" id="OGF58815.1"/>
    </source>
</evidence>
<dbReference type="EMBL" id="MFGW01000232">
    <property type="protein sequence ID" value="OGF58815.1"/>
    <property type="molecule type" value="Genomic_DNA"/>
</dbReference>
<dbReference type="Pfam" id="PF12804">
    <property type="entry name" value="NTP_transf_3"/>
    <property type="match status" value="1"/>
</dbReference>
<dbReference type="SUPFAM" id="SSF53448">
    <property type="entry name" value="Nucleotide-diphospho-sugar transferases"/>
    <property type="match status" value="1"/>
</dbReference>
<dbReference type="InterPro" id="IPR029044">
    <property type="entry name" value="Nucleotide-diphossugar_trans"/>
</dbReference>
<proteinExistence type="predicted"/>
<comment type="caution">
    <text evidence="2">The sequence shown here is derived from an EMBL/GenBank/DDBJ whole genome shotgun (WGS) entry which is preliminary data.</text>
</comment>
<dbReference type="GO" id="GO:0016779">
    <property type="term" value="F:nucleotidyltransferase activity"/>
    <property type="evidence" value="ECO:0007669"/>
    <property type="project" value="UniProtKB-ARBA"/>
</dbReference>
<dbReference type="STRING" id="1817863.A2Y62_10035"/>
<dbReference type="PANTHER" id="PTHR43777:SF1">
    <property type="entry name" value="MOLYBDENUM COFACTOR CYTIDYLYLTRANSFERASE"/>
    <property type="match status" value="1"/>
</dbReference>
<gene>
    <name evidence="2" type="ORF">A2Y62_10035</name>
</gene>
<dbReference type="CDD" id="cd04182">
    <property type="entry name" value="GT_2_like_f"/>
    <property type="match status" value="1"/>
</dbReference>
<evidence type="ECO:0000313" key="3">
    <source>
        <dbReference type="Proteomes" id="UP000178943"/>
    </source>
</evidence>
<accession>A0A1F5V5Y2</accession>
<dbReference type="PANTHER" id="PTHR43777">
    <property type="entry name" value="MOLYBDENUM COFACTOR CYTIDYLYLTRANSFERASE"/>
    <property type="match status" value="1"/>
</dbReference>
<evidence type="ECO:0000259" key="1">
    <source>
        <dbReference type="Pfam" id="PF12804"/>
    </source>
</evidence>
<sequence length="198" mass="22044">MKTTIEAIILAAGRGERMGKGVLKALLPLGESTFIEEILGNLMQAEVTRIHIIAAEEGMKLLAPVSQKFNAELILNTEIEKGTLFSLWLGLQHLSEHSEGCISWPVDMPLVTLYTVKEILHSALLTTKSIIVPVYHRKRGHPVIFKGAIIPELLKAPLDKGARWVLHSFPEQVEEVPVNDEGILKNINTPEEYELLNK</sequence>
<name>A0A1F5V5Y2_9BACT</name>
<feature type="domain" description="MobA-like NTP transferase" evidence="1">
    <location>
        <begin position="7"/>
        <end position="167"/>
    </location>
</feature>
<dbReference type="Proteomes" id="UP000178943">
    <property type="component" value="Unassembled WGS sequence"/>
</dbReference>
<organism evidence="2 3">
    <name type="scientific">Candidatus Fischerbacteria bacterium RBG_13_37_8</name>
    <dbReference type="NCBI Taxonomy" id="1817863"/>
    <lineage>
        <taxon>Bacteria</taxon>
        <taxon>Candidatus Fischeribacteriota</taxon>
    </lineage>
</organism>